<dbReference type="Pfam" id="PF13813">
    <property type="entry name" value="MBOAT_2"/>
    <property type="match status" value="1"/>
</dbReference>
<dbReference type="AlphaFoldDB" id="A0A197K0B5"/>
<feature type="transmembrane region" description="Helical" evidence="8">
    <location>
        <begin position="70"/>
        <end position="88"/>
    </location>
</feature>
<evidence type="ECO:0000256" key="5">
    <source>
        <dbReference type="ARBA" id="ARBA00022692"/>
    </source>
</evidence>
<comment type="similarity">
    <text evidence="3">Belongs to the wax synthase family.</text>
</comment>
<evidence type="ECO:0000256" key="8">
    <source>
        <dbReference type="SAM" id="Phobius"/>
    </source>
</evidence>
<evidence type="ECO:0000313" key="11">
    <source>
        <dbReference type="Proteomes" id="UP000078512"/>
    </source>
</evidence>
<feature type="transmembrane region" description="Helical" evidence="8">
    <location>
        <begin position="284"/>
        <end position="310"/>
    </location>
</feature>
<dbReference type="GO" id="GO:0008374">
    <property type="term" value="F:O-acyltransferase activity"/>
    <property type="evidence" value="ECO:0007669"/>
    <property type="project" value="InterPro"/>
</dbReference>
<gene>
    <name evidence="10" type="ORF">K457DRAFT_136558</name>
</gene>
<feature type="domain" description="Wax synthase" evidence="9">
    <location>
        <begin position="330"/>
        <end position="415"/>
    </location>
</feature>
<feature type="transmembrane region" description="Helical" evidence="8">
    <location>
        <begin position="408"/>
        <end position="428"/>
    </location>
</feature>
<evidence type="ECO:0000256" key="3">
    <source>
        <dbReference type="ARBA" id="ARBA00007282"/>
    </source>
</evidence>
<evidence type="ECO:0000256" key="6">
    <source>
        <dbReference type="ARBA" id="ARBA00022989"/>
    </source>
</evidence>
<protein>
    <recommendedName>
        <fullName evidence="9">Wax synthase domain-containing protein</fullName>
    </recommendedName>
</protein>
<dbReference type="PANTHER" id="PTHR31595:SF57">
    <property type="entry name" value="OS04G0481900 PROTEIN"/>
    <property type="match status" value="1"/>
</dbReference>
<dbReference type="InterPro" id="IPR032805">
    <property type="entry name" value="Wax_synthase_dom"/>
</dbReference>
<evidence type="ECO:0000256" key="7">
    <source>
        <dbReference type="ARBA" id="ARBA00023136"/>
    </source>
</evidence>
<proteinExistence type="inferred from homology"/>
<feature type="transmembrane region" description="Helical" evidence="8">
    <location>
        <begin position="100"/>
        <end position="116"/>
    </location>
</feature>
<feature type="transmembrane region" description="Helical" evidence="8">
    <location>
        <begin position="383"/>
        <end position="402"/>
    </location>
</feature>
<keyword evidence="11" id="KW-1185">Reference proteome</keyword>
<feature type="transmembrane region" description="Helical" evidence="8">
    <location>
        <begin position="252"/>
        <end position="272"/>
    </location>
</feature>
<dbReference type="InterPro" id="IPR044851">
    <property type="entry name" value="Wax_synthase"/>
</dbReference>
<evidence type="ECO:0000313" key="10">
    <source>
        <dbReference type="EMBL" id="OAQ30920.1"/>
    </source>
</evidence>
<evidence type="ECO:0000256" key="2">
    <source>
        <dbReference type="ARBA" id="ARBA00005179"/>
    </source>
</evidence>
<dbReference type="PANTHER" id="PTHR31595">
    <property type="entry name" value="LONG-CHAIN-ALCOHOL O-FATTY-ACYLTRANSFERASE 3-RELATED"/>
    <property type="match status" value="1"/>
</dbReference>
<sequence length="496" mass="55990">MVAIEAALTQLQHTGGQFLAFLRTHSDLPIVHVLASPWRWTTNTTFFTAVTTKSTTSPQLLSHNKVITDTLFVGSIMTALIVLYGMFVWSHPKSGRVKQILAAPLIVVLFLVPLLYTCPIVFFHFALTVASIATVTRMVDLYYVQPWTGVPSRYFLAARSAQAAKDETARSKKSGASSASSSTSIKATARTAATTTTTTTAMTTGSIVETGDPFHWDKDRFQGELWSPMRKQTGKKSPPTIGYTWKDLLPSFLVYFIIFDSVIYFMSFYTASEMLSSPTLEYGLMVFAVCSFVIFYIRTTVFLTAIVYSASTGSRADPREWTMLDSKLPVFAYSPTDFWINWQTLFRYIWVDLGFNPVQRWCRRHLGPERLGRQGSQLAREILPVYAVFLLSGIMHAYIVYALWKEPIWSQLAYFMIQATGVVISKAIERSSVGRAIQRAYNGGSPMKRRMMRGGGILVMVMYHLMTAPFFIHPYQKQGMWLDIQQMSALVRAFRN</sequence>
<keyword evidence="6 8" id="KW-1133">Transmembrane helix</keyword>
<dbReference type="STRING" id="1314771.A0A197K0B5"/>
<comment type="pathway">
    <text evidence="2">Secondary metabolite biosynthesis.</text>
</comment>
<dbReference type="EMBL" id="KV442032">
    <property type="protein sequence ID" value="OAQ30920.1"/>
    <property type="molecule type" value="Genomic_DNA"/>
</dbReference>
<evidence type="ECO:0000256" key="4">
    <source>
        <dbReference type="ARBA" id="ARBA00022679"/>
    </source>
</evidence>
<keyword evidence="5 8" id="KW-0812">Transmembrane</keyword>
<dbReference type="OrthoDB" id="1077582at2759"/>
<evidence type="ECO:0000256" key="1">
    <source>
        <dbReference type="ARBA" id="ARBA00004141"/>
    </source>
</evidence>
<dbReference type="Proteomes" id="UP000078512">
    <property type="component" value="Unassembled WGS sequence"/>
</dbReference>
<reference evidence="10 11" key="1">
    <citation type="submission" date="2016-05" db="EMBL/GenBank/DDBJ databases">
        <title>Genome sequencing reveals origins of a unique bacterial endosymbiosis in the earliest lineages of terrestrial Fungi.</title>
        <authorList>
            <consortium name="DOE Joint Genome Institute"/>
            <person name="Uehling J."/>
            <person name="Gryganskyi A."/>
            <person name="Hameed K."/>
            <person name="Tschaplinski T."/>
            <person name="Misztal P."/>
            <person name="Wu S."/>
            <person name="Desiro A."/>
            <person name="Vande Pol N."/>
            <person name="Du Z.-Y."/>
            <person name="Zienkiewicz A."/>
            <person name="Zienkiewicz K."/>
            <person name="Morin E."/>
            <person name="Tisserant E."/>
            <person name="Splivallo R."/>
            <person name="Hainaut M."/>
            <person name="Henrissat B."/>
            <person name="Ohm R."/>
            <person name="Kuo A."/>
            <person name="Yan J."/>
            <person name="Lipzen A."/>
            <person name="Nolan M."/>
            <person name="Labutti K."/>
            <person name="Barry K."/>
            <person name="Goldstein A."/>
            <person name="Labbe J."/>
            <person name="Schadt C."/>
            <person name="Tuskan G."/>
            <person name="Grigoriev I."/>
            <person name="Martin F."/>
            <person name="Vilgalys R."/>
            <person name="Bonito G."/>
        </authorList>
    </citation>
    <scope>NUCLEOTIDE SEQUENCE [LARGE SCALE GENOMIC DNA]</scope>
    <source>
        <strain evidence="10 11">AG-77</strain>
    </source>
</reference>
<feature type="transmembrane region" description="Helical" evidence="8">
    <location>
        <begin position="455"/>
        <end position="472"/>
    </location>
</feature>
<keyword evidence="7 8" id="KW-0472">Membrane</keyword>
<accession>A0A197K0B5</accession>
<dbReference type="GO" id="GO:0006629">
    <property type="term" value="P:lipid metabolic process"/>
    <property type="evidence" value="ECO:0007669"/>
    <property type="project" value="InterPro"/>
</dbReference>
<name>A0A197K0B5_9FUNG</name>
<organism evidence="10 11">
    <name type="scientific">Linnemannia elongata AG-77</name>
    <dbReference type="NCBI Taxonomy" id="1314771"/>
    <lineage>
        <taxon>Eukaryota</taxon>
        <taxon>Fungi</taxon>
        <taxon>Fungi incertae sedis</taxon>
        <taxon>Mucoromycota</taxon>
        <taxon>Mortierellomycotina</taxon>
        <taxon>Mortierellomycetes</taxon>
        <taxon>Mortierellales</taxon>
        <taxon>Mortierellaceae</taxon>
        <taxon>Linnemannia</taxon>
    </lineage>
</organism>
<evidence type="ECO:0000259" key="9">
    <source>
        <dbReference type="Pfam" id="PF13813"/>
    </source>
</evidence>
<keyword evidence="4" id="KW-0808">Transferase</keyword>
<dbReference type="GO" id="GO:0016020">
    <property type="term" value="C:membrane"/>
    <property type="evidence" value="ECO:0007669"/>
    <property type="project" value="UniProtKB-SubCell"/>
</dbReference>
<comment type="subcellular location">
    <subcellularLocation>
        <location evidence="1">Membrane</location>
        <topology evidence="1">Multi-pass membrane protein</topology>
    </subcellularLocation>
</comment>